<reference evidence="1 2" key="1">
    <citation type="journal article" date="2023" name="J. Hered.">
        <title>Chromosome-level genome of the wood stork (Mycteria americana) provides insight into avian chromosome evolution.</title>
        <authorList>
            <person name="Flamio R. Jr."/>
            <person name="Ramstad K.M."/>
        </authorList>
    </citation>
    <scope>NUCLEOTIDE SEQUENCE [LARGE SCALE GENOMIC DNA]</scope>
    <source>
        <strain evidence="1">JAX WOST 10</strain>
    </source>
</reference>
<gene>
    <name evidence="1" type="ORF">QYF61_006476</name>
</gene>
<sequence>MRESKADPQSIGLVLYCCILVLVPKCVQRRATKLVTGLEGMSCEERLRTLGLSSLEKRRLRGDLIALYSSLRRGRGEEMLISSPWYPVIGRMGMVQSCTRGGLDWTLGSISLLRGWSNTGTGFLERWSMPQACQCLRGIWTMPLTTCFNFWSALKWSGSWTR</sequence>
<accession>A0AAN7NQI7</accession>
<protein>
    <submittedName>
        <fullName evidence="1">Uncharacterized protein</fullName>
    </submittedName>
</protein>
<dbReference type="AlphaFoldDB" id="A0AAN7NQI7"/>
<proteinExistence type="predicted"/>
<evidence type="ECO:0000313" key="1">
    <source>
        <dbReference type="EMBL" id="KAK4829752.1"/>
    </source>
</evidence>
<name>A0AAN7NQI7_MYCAM</name>
<dbReference type="EMBL" id="JAUNZN010000001">
    <property type="protein sequence ID" value="KAK4829752.1"/>
    <property type="molecule type" value="Genomic_DNA"/>
</dbReference>
<comment type="caution">
    <text evidence="1">The sequence shown here is derived from an EMBL/GenBank/DDBJ whole genome shotgun (WGS) entry which is preliminary data.</text>
</comment>
<keyword evidence="2" id="KW-1185">Reference proteome</keyword>
<evidence type="ECO:0000313" key="2">
    <source>
        <dbReference type="Proteomes" id="UP001333110"/>
    </source>
</evidence>
<dbReference type="Proteomes" id="UP001333110">
    <property type="component" value="Unassembled WGS sequence"/>
</dbReference>
<organism evidence="1 2">
    <name type="scientific">Mycteria americana</name>
    <name type="common">Wood stork</name>
    <dbReference type="NCBI Taxonomy" id="33587"/>
    <lineage>
        <taxon>Eukaryota</taxon>
        <taxon>Metazoa</taxon>
        <taxon>Chordata</taxon>
        <taxon>Craniata</taxon>
        <taxon>Vertebrata</taxon>
        <taxon>Euteleostomi</taxon>
        <taxon>Archelosauria</taxon>
        <taxon>Archosauria</taxon>
        <taxon>Dinosauria</taxon>
        <taxon>Saurischia</taxon>
        <taxon>Theropoda</taxon>
        <taxon>Coelurosauria</taxon>
        <taxon>Aves</taxon>
        <taxon>Neognathae</taxon>
        <taxon>Neoaves</taxon>
        <taxon>Aequornithes</taxon>
        <taxon>Ciconiiformes</taxon>
        <taxon>Ciconiidae</taxon>
        <taxon>Mycteria</taxon>
    </lineage>
</organism>